<feature type="chain" id="PRO_5015679200" evidence="1">
    <location>
        <begin position="21"/>
        <end position="373"/>
    </location>
</feature>
<reference evidence="3 4" key="1">
    <citation type="submission" date="2018-02" db="EMBL/GenBank/DDBJ databases">
        <title>Draft genome sequencing of Burkholderia cepacia Y14-15.</title>
        <authorList>
            <person name="Zheng B.-X."/>
        </authorList>
    </citation>
    <scope>NUCLEOTIDE SEQUENCE [LARGE SCALE GENOMIC DNA]</scope>
    <source>
        <strain evidence="3 4">Y14-15</strain>
    </source>
</reference>
<dbReference type="AlphaFoldDB" id="A0A2S8IHF0"/>
<dbReference type="Gene3D" id="3.40.50.1980">
    <property type="entry name" value="Nitrogenase molybdenum iron protein domain"/>
    <property type="match status" value="2"/>
</dbReference>
<dbReference type="PROSITE" id="PS50983">
    <property type="entry name" value="FE_B12_PBP"/>
    <property type="match status" value="1"/>
</dbReference>
<dbReference type="Proteomes" id="UP000238206">
    <property type="component" value="Unassembled WGS sequence"/>
</dbReference>
<feature type="signal peptide" evidence="1">
    <location>
        <begin position="1"/>
        <end position="20"/>
    </location>
</feature>
<name>A0A2S8IHF0_BURCE</name>
<dbReference type="InterPro" id="IPR050902">
    <property type="entry name" value="ABC_Transporter_SBP"/>
</dbReference>
<evidence type="ECO:0000256" key="1">
    <source>
        <dbReference type="SAM" id="SignalP"/>
    </source>
</evidence>
<dbReference type="EMBL" id="PUIQ01000041">
    <property type="protein sequence ID" value="PQP14193.1"/>
    <property type="molecule type" value="Genomic_DNA"/>
</dbReference>
<protein>
    <submittedName>
        <fullName evidence="3">Iron ABC transporter substrate-binding protein</fullName>
    </submittedName>
</protein>
<sequence length="373" mass="40949">MWAMLGVWLCGWLVMHAAQADTTTVTDLAGRQVRIPARVERVLLGEGRLLPALAVVDGDDSTRRLVGMMGDFEQLDPASYAQWLARFPRLKDVPRIGRSQSGSFSDERALALRPQVAIFGLGGGHGPGERDRETLARLEAAGVAIVFVDFRHDPLANTPRSIALLGQVLGSPQRATEFNAYWQQQLDLVRTRLATARPAAPSVFLESRVGLSGDCCDTMTGMMGHLLDAAGGNNVAKGRVPGEHGTLNPEYLLSRQPDFYIGTAIGSLQTLQSAPQRIALGAGVPHDTAVRSLDRSLKRPQIAPLRAVRERRAYAIWHHFYNSPFNVVAVQAMAKWLHPALFADLDPRTTFDTMVRRFQPVPLQGEYWAQEGS</sequence>
<keyword evidence="1" id="KW-0732">Signal</keyword>
<feature type="domain" description="Fe/B12 periplasmic-binding" evidence="2">
    <location>
        <begin position="41"/>
        <end position="345"/>
    </location>
</feature>
<evidence type="ECO:0000313" key="3">
    <source>
        <dbReference type="EMBL" id="PQP14193.1"/>
    </source>
</evidence>
<organism evidence="3 4">
    <name type="scientific">Burkholderia cepacia</name>
    <name type="common">Pseudomonas cepacia</name>
    <dbReference type="NCBI Taxonomy" id="292"/>
    <lineage>
        <taxon>Bacteria</taxon>
        <taxon>Pseudomonadati</taxon>
        <taxon>Pseudomonadota</taxon>
        <taxon>Betaproteobacteria</taxon>
        <taxon>Burkholderiales</taxon>
        <taxon>Burkholderiaceae</taxon>
        <taxon>Burkholderia</taxon>
        <taxon>Burkholderia cepacia complex</taxon>
    </lineage>
</organism>
<dbReference type="PANTHER" id="PTHR30535">
    <property type="entry name" value="VITAMIN B12-BINDING PROTEIN"/>
    <property type="match status" value="1"/>
</dbReference>
<dbReference type="RefSeq" id="WP_105392598.1">
    <property type="nucleotide sequence ID" value="NZ_PUIQ01000041.1"/>
</dbReference>
<proteinExistence type="predicted"/>
<comment type="caution">
    <text evidence="3">The sequence shown here is derived from an EMBL/GenBank/DDBJ whole genome shotgun (WGS) entry which is preliminary data.</text>
</comment>
<dbReference type="SUPFAM" id="SSF53807">
    <property type="entry name" value="Helical backbone' metal receptor"/>
    <property type="match status" value="1"/>
</dbReference>
<dbReference type="InterPro" id="IPR002491">
    <property type="entry name" value="ABC_transptr_periplasmic_BD"/>
</dbReference>
<accession>A0A2S8IHF0</accession>
<evidence type="ECO:0000313" key="4">
    <source>
        <dbReference type="Proteomes" id="UP000238206"/>
    </source>
</evidence>
<dbReference type="Pfam" id="PF01497">
    <property type="entry name" value="Peripla_BP_2"/>
    <property type="match status" value="1"/>
</dbReference>
<gene>
    <name evidence="3" type="ORF">C5615_27440</name>
</gene>
<dbReference type="PANTHER" id="PTHR30535:SF34">
    <property type="entry name" value="MOLYBDATE-BINDING PROTEIN MOLA"/>
    <property type="match status" value="1"/>
</dbReference>
<evidence type="ECO:0000259" key="2">
    <source>
        <dbReference type="PROSITE" id="PS50983"/>
    </source>
</evidence>